<sequence>MPIRTALPEQKLATRVLRTRECAMRTTNVNGVELAYDVRGEGEPVLFVHGAIWADFLRPLAGQSAFDGFRRIRHHRRGYGSSGGTAAGFDVQAADVVALLDHLGVDRAHVVGHSEGAMIALVLAAAHPDRVRSLALLEPLPSSSWLVTSDYADLLGALGPAFEAMAGRYQAGDIAGAYDALFEPTGLDWRAAAKAAGPDVLEQGMADAATFVEGEASALVGWDYGAGHAAAVDCPVLSWSTAPENAITPATRAFLRELFPRCEECVLEGGDHFSVTTNPAAVAEQIAQFIVRHNVTV</sequence>
<dbReference type="EMBL" id="BMRE01000026">
    <property type="protein sequence ID" value="GGU54369.1"/>
    <property type="molecule type" value="Genomic_DNA"/>
</dbReference>
<keyword evidence="1" id="KW-0575">Peroxidase</keyword>
<evidence type="ECO:0000313" key="3">
    <source>
        <dbReference type="EMBL" id="GGU54369.1"/>
    </source>
</evidence>
<dbReference type="PRINTS" id="PR00412">
    <property type="entry name" value="EPOXHYDRLASE"/>
</dbReference>
<evidence type="ECO:0000313" key="4">
    <source>
        <dbReference type="Proteomes" id="UP000649573"/>
    </source>
</evidence>
<proteinExistence type="predicted"/>
<dbReference type="PRINTS" id="PR00111">
    <property type="entry name" value="ABHYDROLASE"/>
</dbReference>
<dbReference type="InterPro" id="IPR000639">
    <property type="entry name" value="Epox_hydrolase-like"/>
</dbReference>
<dbReference type="InterPro" id="IPR029058">
    <property type="entry name" value="AB_hydrolase_fold"/>
</dbReference>
<accession>A0ABQ2UX36</accession>
<name>A0ABQ2UX36_9PSEU</name>
<reference evidence="4" key="1">
    <citation type="journal article" date="2019" name="Int. J. Syst. Evol. Microbiol.">
        <title>The Global Catalogue of Microorganisms (GCM) 10K type strain sequencing project: providing services to taxonomists for standard genome sequencing and annotation.</title>
        <authorList>
            <consortium name="The Broad Institute Genomics Platform"/>
            <consortium name="The Broad Institute Genome Sequencing Center for Infectious Disease"/>
            <person name="Wu L."/>
            <person name="Ma J."/>
        </authorList>
    </citation>
    <scope>NUCLEOTIDE SEQUENCE [LARGE SCALE GENOMIC DNA]</scope>
    <source>
        <strain evidence="4">JCM 3296</strain>
    </source>
</reference>
<keyword evidence="4" id="KW-1185">Reference proteome</keyword>
<comment type="caution">
    <text evidence="3">The sequence shown here is derived from an EMBL/GenBank/DDBJ whole genome shotgun (WGS) entry which is preliminary data.</text>
</comment>
<dbReference type="InterPro" id="IPR050471">
    <property type="entry name" value="AB_hydrolase"/>
</dbReference>
<dbReference type="InterPro" id="IPR000073">
    <property type="entry name" value="AB_hydrolase_1"/>
</dbReference>
<keyword evidence="1" id="KW-0560">Oxidoreductase</keyword>
<dbReference type="Proteomes" id="UP000649573">
    <property type="component" value="Unassembled WGS sequence"/>
</dbReference>
<gene>
    <name evidence="3" type="ORF">GCM10010178_53540</name>
</gene>
<dbReference type="PANTHER" id="PTHR43433:SF5">
    <property type="entry name" value="AB HYDROLASE-1 DOMAIN-CONTAINING PROTEIN"/>
    <property type="match status" value="1"/>
</dbReference>
<dbReference type="Pfam" id="PF00561">
    <property type="entry name" value="Abhydrolase_1"/>
    <property type="match status" value="1"/>
</dbReference>
<evidence type="ECO:0000259" key="2">
    <source>
        <dbReference type="Pfam" id="PF00561"/>
    </source>
</evidence>
<dbReference type="PANTHER" id="PTHR43433">
    <property type="entry name" value="HYDROLASE, ALPHA/BETA FOLD FAMILY PROTEIN"/>
    <property type="match status" value="1"/>
</dbReference>
<organism evidence="3 4">
    <name type="scientific">Lentzea flava</name>
    <dbReference type="NCBI Taxonomy" id="103732"/>
    <lineage>
        <taxon>Bacteria</taxon>
        <taxon>Bacillati</taxon>
        <taxon>Actinomycetota</taxon>
        <taxon>Actinomycetes</taxon>
        <taxon>Pseudonocardiales</taxon>
        <taxon>Pseudonocardiaceae</taxon>
        <taxon>Lentzea</taxon>
    </lineage>
</organism>
<protein>
    <recommendedName>
        <fullName evidence="2">AB hydrolase-1 domain-containing protein</fullName>
    </recommendedName>
</protein>
<dbReference type="Gene3D" id="3.40.50.1820">
    <property type="entry name" value="alpha/beta hydrolase"/>
    <property type="match status" value="1"/>
</dbReference>
<evidence type="ECO:0000256" key="1">
    <source>
        <dbReference type="ARBA" id="ARBA00022559"/>
    </source>
</evidence>
<feature type="domain" description="AB hydrolase-1" evidence="2">
    <location>
        <begin position="44"/>
        <end position="275"/>
    </location>
</feature>
<dbReference type="SUPFAM" id="SSF53474">
    <property type="entry name" value="alpha/beta-Hydrolases"/>
    <property type="match status" value="1"/>
</dbReference>